<sequence length="150" mass="16124">MPAQITEANTAIPHRGAIAARDALKTPSRQSYEVLHWGFTAAPVLFGADKFFHVMTNWDAYLSPAFAQLSPFTVHGTMLVVGVIEMAAGLLVALKPKIGGAVVAVWLAGIIMNLAFLGHSWDIALRDFGLMLGAIALSRMAVAHEHHEIP</sequence>
<dbReference type="EMBL" id="CP089982">
    <property type="protein sequence ID" value="WXA96097.1"/>
    <property type="molecule type" value="Genomic_DNA"/>
</dbReference>
<evidence type="ECO:0000313" key="2">
    <source>
        <dbReference type="EMBL" id="WXA96097.1"/>
    </source>
</evidence>
<feature type="transmembrane region" description="Helical" evidence="1">
    <location>
        <begin position="72"/>
        <end position="91"/>
    </location>
</feature>
<evidence type="ECO:0000313" key="3">
    <source>
        <dbReference type="Proteomes" id="UP001379533"/>
    </source>
</evidence>
<keyword evidence="1" id="KW-0472">Membrane</keyword>
<name>A0ABZ2KF10_9BACT</name>
<protein>
    <recommendedName>
        <fullName evidence="4">tRNA (5-methylaminomethyl-2-thiouridylate)-methyltransferase</fullName>
    </recommendedName>
</protein>
<dbReference type="Proteomes" id="UP001379533">
    <property type="component" value="Chromosome"/>
</dbReference>
<reference evidence="2 3" key="1">
    <citation type="submission" date="2021-12" db="EMBL/GenBank/DDBJ databases">
        <title>Discovery of the Pendulisporaceae a myxobacterial family with distinct sporulation behavior and unique specialized metabolism.</title>
        <authorList>
            <person name="Garcia R."/>
            <person name="Popoff A."/>
            <person name="Bader C.D."/>
            <person name="Loehr J."/>
            <person name="Walesch S."/>
            <person name="Walt C."/>
            <person name="Boldt J."/>
            <person name="Bunk B."/>
            <person name="Haeckl F.J.F.P.J."/>
            <person name="Gunesch A.P."/>
            <person name="Birkelbach J."/>
            <person name="Nuebel U."/>
            <person name="Pietschmann T."/>
            <person name="Bach T."/>
            <person name="Mueller R."/>
        </authorList>
    </citation>
    <scope>NUCLEOTIDE SEQUENCE [LARGE SCALE GENOMIC DNA]</scope>
    <source>
        <strain evidence="2 3">MSr12523</strain>
    </source>
</reference>
<keyword evidence="3" id="KW-1185">Reference proteome</keyword>
<keyword evidence="1" id="KW-0812">Transmembrane</keyword>
<evidence type="ECO:0000256" key="1">
    <source>
        <dbReference type="SAM" id="Phobius"/>
    </source>
</evidence>
<proteinExistence type="predicted"/>
<evidence type="ECO:0008006" key="4">
    <source>
        <dbReference type="Google" id="ProtNLM"/>
    </source>
</evidence>
<organism evidence="2 3">
    <name type="scientific">Pendulispora brunnea</name>
    <dbReference type="NCBI Taxonomy" id="2905690"/>
    <lineage>
        <taxon>Bacteria</taxon>
        <taxon>Pseudomonadati</taxon>
        <taxon>Myxococcota</taxon>
        <taxon>Myxococcia</taxon>
        <taxon>Myxococcales</taxon>
        <taxon>Sorangiineae</taxon>
        <taxon>Pendulisporaceae</taxon>
        <taxon>Pendulispora</taxon>
    </lineage>
</organism>
<feature type="transmembrane region" description="Helical" evidence="1">
    <location>
        <begin position="34"/>
        <end position="52"/>
    </location>
</feature>
<feature type="transmembrane region" description="Helical" evidence="1">
    <location>
        <begin position="98"/>
        <end position="117"/>
    </location>
</feature>
<accession>A0ABZ2KF10</accession>
<keyword evidence="1" id="KW-1133">Transmembrane helix</keyword>
<dbReference type="RefSeq" id="WP_394846708.1">
    <property type="nucleotide sequence ID" value="NZ_CP089982.1"/>
</dbReference>
<gene>
    <name evidence="2" type="ORF">LZC95_04490</name>
</gene>